<keyword evidence="4 9" id="KW-0812">Transmembrane</keyword>
<organism evidence="10 11">
    <name type="scientific">Ralstonia solanacearum (strain Po82)</name>
    <dbReference type="NCBI Taxonomy" id="1031711"/>
    <lineage>
        <taxon>Bacteria</taxon>
        <taxon>Pseudomonadati</taxon>
        <taxon>Pseudomonadota</taxon>
        <taxon>Betaproteobacteria</taxon>
        <taxon>Burkholderiales</taxon>
        <taxon>Burkholderiaceae</taxon>
        <taxon>Ralstonia</taxon>
        <taxon>Ralstonia solanacearum species complex</taxon>
    </lineage>
</organism>
<keyword evidence="3" id="KW-0813">Transport</keyword>
<dbReference type="Pfam" id="PF00474">
    <property type="entry name" value="SSF"/>
    <property type="match status" value="1"/>
</dbReference>
<feature type="transmembrane region" description="Helical" evidence="9">
    <location>
        <begin position="161"/>
        <end position="181"/>
    </location>
</feature>
<keyword evidence="6 9" id="KW-0472">Membrane</keyword>
<evidence type="ECO:0000256" key="7">
    <source>
        <dbReference type="RuleBase" id="RU362091"/>
    </source>
</evidence>
<feature type="transmembrane region" description="Helical" evidence="9">
    <location>
        <begin position="229"/>
        <end position="248"/>
    </location>
</feature>
<dbReference type="Gene3D" id="1.20.1730.10">
    <property type="entry name" value="Sodium/glucose cotransporter"/>
    <property type="match status" value="1"/>
</dbReference>
<dbReference type="InterPro" id="IPR038377">
    <property type="entry name" value="Na/Glc_symporter_sf"/>
</dbReference>
<dbReference type="InterPro" id="IPR050277">
    <property type="entry name" value="Sodium:Solute_Symporter"/>
</dbReference>
<proteinExistence type="inferred from homology"/>
<name>F6G160_RALS8</name>
<dbReference type="PANTHER" id="PTHR48086">
    <property type="entry name" value="SODIUM/PROLINE SYMPORTER-RELATED"/>
    <property type="match status" value="1"/>
</dbReference>
<evidence type="ECO:0000313" key="10">
    <source>
        <dbReference type="EMBL" id="AEG68788.1"/>
    </source>
</evidence>
<evidence type="ECO:0000256" key="5">
    <source>
        <dbReference type="ARBA" id="ARBA00022989"/>
    </source>
</evidence>
<dbReference type="GO" id="GO:0005886">
    <property type="term" value="C:plasma membrane"/>
    <property type="evidence" value="ECO:0007669"/>
    <property type="project" value="TreeGrafter"/>
</dbReference>
<dbReference type="InterPro" id="IPR001734">
    <property type="entry name" value="Na/solute_symporter"/>
</dbReference>
<dbReference type="Proteomes" id="UP000007953">
    <property type="component" value="Chromosome"/>
</dbReference>
<feature type="transmembrane region" description="Helical" evidence="9">
    <location>
        <begin position="193"/>
        <end position="217"/>
    </location>
</feature>
<feature type="transmembrane region" description="Helical" evidence="9">
    <location>
        <begin position="115"/>
        <end position="136"/>
    </location>
</feature>
<evidence type="ECO:0000256" key="9">
    <source>
        <dbReference type="SAM" id="Phobius"/>
    </source>
</evidence>
<evidence type="ECO:0000256" key="1">
    <source>
        <dbReference type="ARBA" id="ARBA00004141"/>
    </source>
</evidence>
<accession>F6G160</accession>
<dbReference type="AlphaFoldDB" id="F6G160"/>
<dbReference type="PATRIC" id="fig|1031711.3.peg.1455"/>
<protein>
    <submittedName>
        <fullName evidence="10">Solute:na+ symporter permease protein</fullName>
    </submittedName>
</protein>
<dbReference type="PROSITE" id="PS50283">
    <property type="entry name" value="NA_SOLUT_SYMP_3"/>
    <property type="match status" value="1"/>
</dbReference>
<feature type="transmembrane region" description="Helical" evidence="9">
    <location>
        <begin position="17"/>
        <end position="37"/>
    </location>
</feature>
<evidence type="ECO:0000256" key="6">
    <source>
        <dbReference type="ARBA" id="ARBA00023136"/>
    </source>
</evidence>
<keyword evidence="5 9" id="KW-1133">Transmembrane helix</keyword>
<dbReference type="HOGENOM" id="CLU_606726_0_0_4"/>
<reference evidence="10 11" key="1">
    <citation type="journal article" date="2011" name="J. Bacteriol.">
        <title>Complete genome sequence of the plant pathogen Ralstonia solanacearum strain Po82.</title>
        <authorList>
            <person name="Xu J."/>
            <person name="Zheng H.J."/>
            <person name="Liu L."/>
            <person name="Pan Z.C."/>
            <person name="Prior P."/>
            <person name="Tang B."/>
            <person name="Xu J.S."/>
            <person name="Zhang H."/>
            <person name="Tian Q."/>
            <person name="Zhang L.Q."/>
            <person name="Feng J."/>
        </authorList>
    </citation>
    <scope>NUCLEOTIDE SEQUENCE [LARGE SCALE GENOMIC DNA]</scope>
    <source>
        <strain evidence="10 11">Po82</strain>
    </source>
</reference>
<evidence type="ECO:0000256" key="2">
    <source>
        <dbReference type="ARBA" id="ARBA00006434"/>
    </source>
</evidence>
<evidence type="ECO:0000256" key="3">
    <source>
        <dbReference type="ARBA" id="ARBA00022448"/>
    </source>
</evidence>
<gene>
    <name evidence="10" type="primary">dhlC</name>
    <name evidence="10" type="ordered locus">RSPO_c01488</name>
</gene>
<evidence type="ECO:0000313" key="11">
    <source>
        <dbReference type="Proteomes" id="UP000007953"/>
    </source>
</evidence>
<evidence type="ECO:0000256" key="8">
    <source>
        <dbReference type="SAM" id="MobiDB-lite"/>
    </source>
</evidence>
<dbReference type="PANTHER" id="PTHR48086:SF5">
    <property type="entry name" value="NA(+):SOLUTE SYMPORTER (SSF FAMILY)"/>
    <property type="match status" value="1"/>
</dbReference>
<feature type="region of interest" description="Disordered" evidence="8">
    <location>
        <begin position="432"/>
        <end position="451"/>
    </location>
</feature>
<dbReference type="GO" id="GO:0022857">
    <property type="term" value="F:transmembrane transporter activity"/>
    <property type="evidence" value="ECO:0007669"/>
    <property type="project" value="InterPro"/>
</dbReference>
<dbReference type="EMBL" id="CP002819">
    <property type="protein sequence ID" value="AEG68788.1"/>
    <property type="molecule type" value="Genomic_DNA"/>
</dbReference>
<feature type="transmembrane region" description="Helical" evidence="9">
    <location>
        <begin position="43"/>
        <end position="66"/>
    </location>
</feature>
<evidence type="ECO:0000256" key="4">
    <source>
        <dbReference type="ARBA" id="ARBA00022692"/>
    </source>
</evidence>
<sequence length="451" mass="48025">MAATDVSADSRLRKRLFVYYGLYTVGLLLFIVMMGAIERVRGPGVWLGYVFLFITIAIYACIGLICRTADLTEYYVAGRRVPAFFNGMATAADWMSAASFIGLAGIVFASGYEGLAYVMGWTGGYCLVAFLLAPYLRKFGGYTVPDFLATRYGNGERGGSAVVRGIAVLGATLCSFVYLVAQIQGVGLVVTRFIGVEFAVGVFFGLAGILVCSFLGGMRAVTWTQVAQYIILIVSFLGVVAMIGWHRYHDPVPQLSTGRLLQQIEAAEQRIAHDPAEQAVRDHFLAEAQALQDRIARLPPSFDETREALNAQLKRARERNAPLREIKALERARGVSARCGHRRHPVEPAARGGAGAQPRGAALDRAVSIGFRGRARPAAAEFRAAGVLPDGGHGQPAAHPDAFPHHAVGARDAQLGRLDAVLHRAAVRVGAGAGGAGEAGPAAAPGGHPVR</sequence>
<dbReference type="KEGG" id="rsn:RSPO_c01488"/>
<feature type="transmembrane region" description="Helical" evidence="9">
    <location>
        <begin position="87"/>
        <end position="109"/>
    </location>
</feature>
<comment type="subcellular location">
    <subcellularLocation>
        <location evidence="1">Membrane</location>
        <topology evidence="1">Multi-pass membrane protein</topology>
    </subcellularLocation>
</comment>
<feature type="compositionally biased region" description="Low complexity" evidence="8">
    <location>
        <begin position="439"/>
        <end position="451"/>
    </location>
</feature>
<dbReference type="eggNOG" id="COG4147">
    <property type="taxonomic scope" value="Bacteria"/>
</dbReference>
<comment type="similarity">
    <text evidence="2 7">Belongs to the sodium:solute symporter (SSF) (TC 2.A.21) family.</text>
</comment>